<protein>
    <submittedName>
        <fullName evidence="1">Uncharacterized protein</fullName>
    </submittedName>
</protein>
<comment type="caution">
    <text evidence="1">The sequence shown here is derived from an EMBL/GenBank/DDBJ whole genome shotgun (WGS) entry which is preliminary data.</text>
</comment>
<name>A0A939C6E5_9ARCH</name>
<dbReference type="Proteomes" id="UP000809243">
    <property type="component" value="Unassembled WGS sequence"/>
</dbReference>
<evidence type="ECO:0000313" key="2">
    <source>
        <dbReference type="Proteomes" id="UP000809243"/>
    </source>
</evidence>
<sequence>MGYEHTNSRGNKYYLHQRDRLFYFSKDSNGSIELPPGFAVIENKRTGLPMLKRK</sequence>
<dbReference type="AlphaFoldDB" id="A0A939C6E5"/>
<proteinExistence type="predicted"/>
<evidence type="ECO:0000313" key="1">
    <source>
        <dbReference type="EMBL" id="MBN2067353.1"/>
    </source>
</evidence>
<dbReference type="EMBL" id="JAFGDB010000042">
    <property type="protein sequence ID" value="MBN2067353.1"/>
    <property type="molecule type" value="Genomic_DNA"/>
</dbReference>
<accession>A0A939C6E5</accession>
<organism evidence="1 2">
    <name type="scientific">Candidatus Iainarchaeum sp</name>
    <dbReference type="NCBI Taxonomy" id="3101447"/>
    <lineage>
        <taxon>Archaea</taxon>
        <taxon>Candidatus Iainarchaeota</taxon>
        <taxon>Candidatus Iainarchaeia</taxon>
        <taxon>Candidatus Iainarchaeales</taxon>
        <taxon>Candidatus Iainarchaeaceae</taxon>
        <taxon>Candidatus Iainarchaeum</taxon>
    </lineage>
</organism>
<reference evidence="1" key="1">
    <citation type="submission" date="2021-01" db="EMBL/GenBank/DDBJ databases">
        <title>Active Sulfur Cycling in an Early Earth Analoge.</title>
        <authorList>
            <person name="Hahn C.R."/>
            <person name="Youssef N.H."/>
            <person name="Elshahed M."/>
        </authorList>
    </citation>
    <scope>NUCLEOTIDE SEQUENCE</scope>
    <source>
        <strain evidence="1">Zod_Metabat.1151</strain>
    </source>
</reference>
<gene>
    <name evidence="1" type="ORF">JW744_02705</name>
</gene>